<evidence type="ECO:0000313" key="14">
    <source>
        <dbReference type="Proteomes" id="UP000266301"/>
    </source>
</evidence>
<dbReference type="InterPro" id="IPR026877">
    <property type="entry name" value="DXPR_C"/>
</dbReference>
<dbReference type="PANTHER" id="PTHR30525:SF0">
    <property type="entry name" value="1-DEOXY-D-XYLULOSE 5-PHOSPHATE REDUCTOISOMERASE, CHLOROPLASTIC"/>
    <property type="match status" value="1"/>
</dbReference>
<feature type="binding site" evidence="9">
    <location>
        <position position="11"/>
    </location>
    <ligand>
        <name>NADPH</name>
        <dbReference type="ChEBI" id="CHEBI:57783"/>
    </ligand>
</feature>
<proteinExistence type="inferred from homology"/>
<dbReference type="SUPFAM" id="SSF51735">
    <property type="entry name" value="NAD(P)-binding Rossmann-fold domains"/>
    <property type="match status" value="1"/>
</dbReference>
<keyword evidence="7 9" id="KW-0414">Isoprene biosynthesis</keyword>
<evidence type="ECO:0000259" key="12">
    <source>
        <dbReference type="Pfam" id="PF13288"/>
    </source>
</evidence>
<comment type="similarity">
    <text evidence="2 9">Belongs to the DXR family.</text>
</comment>
<dbReference type="EC" id="1.1.1.267" evidence="9"/>
<dbReference type="GO" id="GO:0030145">
    <property type="term" value="F:manganese ion binding"/>
    <property type="evidence" value="ECO:0007669"/>
    <property type="project" value="TreeGrafter"/>
</dbReference>
<evidence type="ECO:0000259" key="10">
    <source>
        <dbReference type="Pfam" id="PF02670"/>
    </source>
</evidence>
<feature type="domain" description="DXP reductoisomerase C-terminal" evidence="12">
    <location>
        <begin position="261"/>
        <end position="377"/>
    </location>
</feature>
<dbReference type="Pfam" id="PF13288">
    <property type="entry name" value="DXPR_C"/>
    <property type="match status" value="1"/>
</dbReference>
<dbReference type="InterPro" id="IPR003821">
    <property type="entry name" value="DXP_reductoisomerase"/>
</dbReference>
<dbReference type="Proteomes" id="UP000266301">
    <property type="component" value="Chromosome"/>
</dbReference>
<feature type="binding site" evidence="9">
    <location>
        <position position="217"/>
    </location>
    <ligand>
        <name>1-deoxy-D-xylulose 5-phosphate</name>
        <dbReference type="ChEBI" id="CHEBI:57792"/>
    </ligand>
</feature>
<feature type="binding site" evidence="9">
    <location>
        <position position="150"/>
    </location>
    <ligand>
        <name>Mn(2+)</name>
        <dbReference type="ChEBI" id="CHEBI:29035"/>
    </ligand>
</feature>
<evidence type="ECO:0000256" key="9">
    <source>
        <dbReference type="HAMAP-Rule" id="MF_00183"/>
    </source>
</evidence>
<dbReference type="InterPro" id="IPR036169">
    <property type="entry name" value="DXPR_C_sf"/>
</dbReference>
<comment type="catalytic activity">
    <reaction evidence="8">
        <text>2-C-methyl-D-erythritol 4-phosphate + NADP(+) = 1-deoxy-D-xylulose 5-phosphate + NADPH + H(+)</text>
        <dbReference type="Rhea" id="RHEA:13717"/>
        <dbReference type="ChEBI" id="CHEBI:15378"/>
        <dbReference type="ChEBI" id="CHEBI:57783"/>
        <dbReference type="ChEBI" id="CHEBI:57792"/>
        <dbReference type="ChEBI" id="CHEBI:58262"/>
        <dbReference type="ChEBI" id="CHEBI:58349"/>
        <dbReference type="EC" id="1.1.1.267"/>
    </reaction>
    <physiologicalReaction direction="right-to-left" evidence="8">
        <dbReference type="Rhea" id="RHEA:13719"/>
    </physiologicalReaction>
</comment>
<dbReference type="Pfam" id="PF02670">
    <property type="entry name" value="DXP_reductoisom"/>
    <property type="match status" value="1"/>
</dbReference>
<dbReference type="SUPFAM" id="SSF69055">
    <property type="entry name" value="1-deoxy-D-xylulose-5-phosphate reductoisomerase, C-terminal domain"/>
    <property type="match status" value="1"/>
</dbReference>
<comment type="pathway">
    <text evidence="1 9">Isoprenoid biosynthesis; isopentenyl diphosphate biosynthesis via DXP pathway; isopentenyl diphosphate from 1-deoxy-D-xylulose 5-phosphate: step 1/6.</text>
</comment>
<dbReference type="AlphaFoldDB" id="A0A386H329"/>
<accession>A0A386H329</accession>
<feature type="binding site" evidence="9">
    <location>
        <position position="125"/>
    </location>
    <ligand>
        <name>1-deoxy-D-xylulose 5-phosphate</name>
        <dbReference type="ChEBI" id="CHEBI:57792"/>
    </ligand>
</feature>
<keyword evidence="13" id="KW-0413">Isomerase</keyword>
<evidence type="ECO:0000256" key="4">
    <source>
        <dbReference type="ARBA" id="ARBA00022857"/>
    </source>
</evidence>
<feature type="binding site" evidence="9">
    <location>
        <position position="212"/>
    </location>
    <ligand>
        <name>1-deoxy-D-xylulose 5-phosphate</name>
        <dbReference type="ChEBI" id="CHEBI:57792"/>
    </ligand>
</feature>
<comment type="function">
    <text evidence="9">Catalyzes the NADPH-dependent rearrangement and reduction of 1-deoxy-D-xylulose-5-phosphate (DXP) to 2-C-methyl-D-erythritol 4-phosphate (MEP).</text>
</comment>
<dbReference type="OrthoDB" id="9806546at2"/>
<feature type="binding site" evidence="9">
    <location>
        <position position="126"/>
    </location>
    <ligand>
        <name>NADPH</name>
        <dbReference type="ChEBI" id="CHEBI:57783"/>
    </ligand>
</feature>
<keyword evidence="5 9" id="KW-0560">Oxidoreductase</keyword>
<dbReference type="Gene3D" id="1.10.1740.10">
    <property type="match status" value="1"/>
</dbReference>
<feature type="binding site" evidence="9">
    <location>
        <position position="152"/>
    </location>
    <ligand>
        <name>Mn(2+)</name>
        <dbReference type="ChEBI" id="CHEBI:29035"/>
    </ligand>
</feature>
<feature type="domain" description="1-deoxy-D-xylulose 5-phosphate reductoisomerase C-terminal" evidence="11">
    <location>
        <begin position="146"/>
        <end position="229"/>
    </location>
</feature>
<gene>
    <name evidence="9" type="primary">dxr</name>
    <name evidence="13" type="ORF">D4Z93_05850</name>
</gene>
<dbReference type="InterPro" id="IPR013512">
    <property type="entry name" value="DXP_reductoisomerase_N"/>
</dbReference>
<evidence type="ECO:0000256" key="1">
    <source>
        <dbReference type="ARBA" id="ARBA00005094"/>
    </source>
</evidence>
<keyword evidence="14" id="KW-1185">Reference proteome</keyword>
<feature type="binding site" evidence="9">
    <location>
        <position position="221"/>
    </location>
    <ligand>
        <name>1-deoxy-D-xylulose 5-phosphate</name>
        <dbReference type="ChEBI" id="CHEBI:57792"/>
    </ligand>
</feature>
<feature type="binding site" evidence="9">
    <location>
        <position position="152"/>
    </location>
    <ligand>
        <name>1-deoxy-D-xylulose 5-phosphate</name>
        <dbReference type="ChEBI" id="CHEBI:57792"/>
    </ligand>
</feature>
<keyword evidence="4 9" id="KW-0521">NADP</keyword>
<evidence type="ECO:0000259" key="11">
    <source>
        <dbReference type="Pfam" id="PF08436"/>
    </source>
</evidence>
<feature type="binding site" evidence="9">
    <location>
        <position position="10"/>
    </location>
    <ligand>
        <name>NADPH</name>
        <dbReference type="ChEBI" id="CHEBI:57783"/>
    </ligand>
</feature>
<feature type="binding site" evidence="9">
    <location>
        <position position="205"/>
    </location>
    <ligand>
        <name>NADPH</name>
        <dbReference type="ChEBI" id="CHEBI:57783"/>
    </ligand>
</feature>
<sequence length="384" mass="42931">MRKLAILGVTGSIGTQTLDVIRKFKDKFELIAVSANKNFDKMIDIIGEFRPQFVTMMDKEAFKKVQSYCAEKKLKTNVFFGMDGLIEISTLSSVDMIVTAVVGMVGLLPTMAAIKSGKDIALANKETLVTGGELVIKEAKKNNVKILPVDSEHGAIFQCLQGNDRTSVKSIIVTASGGPFRRKKLDELKDVTVDQALKHPRWNMGKKISIDSATLMNKGLEVIEAHWLFNMDYDNIKVVVHPESVIHSMVEYSDGSVIAQLAATDMRLPIQYALTYPNRYGAVVKRVNFFKLGSLTFEEPDLDTFKPLKLAYEAGRIGGTMPAILNATNEEAVKLFIHKKIKFLDIGDILEESMNKFEVKNSYKLEDILEIDSKVKEYICNKFD</sequence>
<feature type="binding site" evidence="9">
    <location>
        <position position="124"/>
    </location>
    <ligand>
        <name>NADPH</name>
        <dbReference type="ChEBI" id="CHEBI:57783"/>
    </ligand>
</feature>
<feature type="binding site" evidence="9">
    <location>
        <position position="176"/>
    </location>
    <ligand>
        <name>1-deoxy-D-xylulose 5-phosphate</name>
        <dbReference type="ChEBI" id="CHEBI:57792"/>
    </ligand>
</feature>
<feature type="binding site" evidence="9">
    <location>
        <position position="37"/>
    </location>
    <ligand>
        <name>NADPH</name>
        <dbReference type="ChEBI" id="CHEBI:57783"/>
    </ligand>
</feature>
<dbReference type="InterPro" id="IPR036291">
    <property type="entry name" value="NAD(P)-bd_dom_sf"/>
</dbReference>
<dbReference type="Gene3D" id="3.40.50.720">
    <property type="entry name" value="NAD(P)-binding Rossmann-like Domain"/>
    <property type="match status" value="1"/>
</dbReference>
<feature type="domain" description="1-deoxy-D-xylulose 5-phosphate reductoisomerase N-terminal" evidence="10">
    <location>
        <begin position="4"/>
        <end position="132"/>
    </location>
</feature>
<dbReference type="NCBIfam" id="TIGR00243">
    <property type="entry name" value="Dxr"/>
    <property type="match status" value="1"/>
</dbReference>
<dbReference type="NCBIfam" id="NF009114">
    <property type="entry name" value="PRK12464.1"/>
    <property type="match status" value="1"/>
</dbReference>
<feature type="binding site" evidence="9">
    <location>
        <position position="12"/>
    </location>
    <ligand>
        <name>NADPH</name>
        <dbReference type="ChEBI" id="CHEBI:57783"/>
    </ligand>
</feature>
<dbReference type="PIRSF" id="PIRSF006205">
    <property type="entry name" value="Dxp_reductismrs"/>
    <property type="match status" value="1"/>
</dbReference>
<keyword evidence="6 9" id="KW-0464">Manganese</keyword>
<reference evidence="13 14" key="1">
    <citation type="journal article" date="2019" name="Int. J. Syst. Evol. Microbiol.">
        <title>Clostridium fermenticellae sp. nov., isolated from the mud in a fermentation cellar for the production of the Chinese liquor, baijiu.</title>
        <authorList>
            <person name="Xu P.X."/>
            <person name="Chai L.J."/>
            <person name="Qiu T."/>
            <person name="Zhang X.J."/>
            <person name="Lu Z.M."/>
            <person name="Xiao C."/>
            <person name="Wang S.T."/>
            <person name="Shen C.H."/>
            <person name="Shi J.S."/>
            <person name="Xu Z.H."/>
        </authorList>
    </citation>
    <scope>NUCLEOTIDE SEQUENCE [LARGE SCALE GENOMIC DNA]</scope>
    <source>
        <strain evidence="13 14">JN500901</strain>
    </source>
</reference>
<feature type="binding site" evidence="9">
    <location>
        <position position="221"/>
    </location>
    <ligand>
        <name>Mn(2+)</name>
        <dbReference type="ChEBI" id="CHEBI:29035"/>
    </ligand>
</feature>
<dbReference type="GO" id="GO:0030604">
    <property type="term" value="F:1-deoxy-D-xylulose-5-phosphate reductoisomerase activity"/>
    <property type="evidence" value="ECO:0007669"/>
    <property type="project" value="UniProtKB-UniRule"/>
</dbReference>
<keyword evidence="3 9" id="KW-0479">Metal-binding</keyword>
<evidence type="ECO:0000256" key="7">
    <source>
        <dbReference type="ARBA" id="ARBA00023229"/>
    </source>
</evidence>
<keyword evidence="9" id="KW-0460">Magnesium</keyword>
<evidence type="ECO:0000256" key="5">
    <source>
        <dbReference type="ARBA" id="ARBA00023002"/>
    </source>
</evidence>
<feature type="binding site" evidence="9">
    <location>
        <position position="38"/>
    </location>
    <ligand>
        <name>NADPH</name>
        <dbReference type="ChEBI" id="CHEBI:57783"/>
    </ligand>
</feature>
<dbReference type="FunFam" id="3.40.50.720:FF:000045">
    <property type="entry name" value="1-deoxy-D-xylulose 5-phosphate reductoisomerase"/>
    <property type="match status" value="1"/>
</dbReference>
<protein>
    <recommendedName>
        <fullName evidence="9">1-deoxy-D-xylulose 5-phosphate reductoisomerase</fullName>
        <shortName evidence="9">DXP reductoisomerase</shortName>
        <ecNumber evidence="9">1.1.1.267</ecNumber>
    </recommendedName>
    <alternativeName>
        <fullName evidence="9">1-deoxyxylulose-5-phosphate reductoisomerase</fullName>
    </alternativeName>
    <alternativeName>
        <fullName evidence="9">2-C-methyl-D-erythritol 4-phosphate synthase</fullName>
    </alternativeName>
</protein>
<evidence type="ECO:0000256" key="3">
    <source>
        <dbReference type="ARBA" id="ARBA00022723"/>
    </source>
</evidence>
<dbReference type="SUPFAM" id="SSF55347">
    <property type="entry name" value="Glyceraldehyde-3-phosphate dehydrogenase-like, C-terminal domain"/>
    <property type="match status" value="1"/>
</dbReference>
<evidence type="ECO:0000256" key="8">
    <source>
        <dbReference type="ARBA" id="ARBA00048543"/>
    </source>
</evidence>
<feature type="binding site" evidence="9">
    <location>
        <position position="13"/>
    </location>
    <ligand>
        <name>NADPH</name>
        <dbReference type="ChEBI" id="CHEBI:57783"/>
    </ligand>
</feature>
<feature type="binding site" evidence="9">
    <location>
        <position position="199"/>
    </location>
    <ligand>
        <name>1-deoxy-D-xylulose 5-phosphate</name>
        <dbReference type="ChEBI" id="CHEBI:57792"/>
    </ligand>
</feature>
<evidence type="ECO:0000256" key="2">
    <source>
        <dbReference type="ARBA" id="ARBA00006825"/>
    </source>
</evidence>
<name>A0A386H329_9CLOT</name>
<dbReference type="Pfam" id="PF08436">
    <property type="entry name" value="DXP_redisom_C"/>
    <property type="match status" value="1"/>
</dbReference>
<dbReference type="GO" id="GO:0016853">
    <property type="term" value="F:isomerase activity"/>
    <property type="evidence" value="ECO:0007669"/>
    <property type="project" value="UniProtKB-KW"/>
</dbReference>
<feature type="binding site" evidence="9">
    <location>
        <position position="151"/>
    </location>
    <ligand>
        <name>1-deoxy-D-xylulose 5-phosphate</name>
        <dbReference type="ChEBI" id="CHEBI:57792"/>
    </ligand>
</feature>
<dbReference type="PANTHER" id="PTHR30525">
    <property type="entry name" value="1-DEOXY-D-XYLULOSE 5-PHOSPHATE REDUCTOISOMERASE"/>
    <property type="match status" value="1"/>
</dbReference>
<dbReference type="InterPro" id="IPR013644">
    <property type="entry name" value="DXP_reductoisomerase_C"/>
</dbReference>
<evidence type="ECO:0000313" key="13">
    <source>
        <dbReference type="EMBL" id="AYD40064.1"/>
    </source>
</evidence>
<dbReference type="GO" id="GO:0051484">
    <property type="term" value="P:isopentenyl diphosphate biosynthetic process, methylerythritol 4-phosphate pathway involved in terpenoid biosynthetic process"/>
    <property type="evidence" value="ECO:0007669"/>
    <property type="project" value="TreeGrafter"/>
</dbReference>
<feature type="binding site" evidence="9">
    <location>
        <position position="218"/>
    </location>
    <ligand>
        <name>1-deoxy-D-xylulose 5-phosphate</name>
        <dbReference type="ChEBI" id="CHEBI:57792"/>
    </ligand>
</feature>
<organism evidence="13 14">
    <name type="scientific">Clostridium fermenticellae</name>
    <dbReference type="NCBI Taxonomy" id="2068654"/>
    <lineage>
        <taxon>Bacteria</taxon>
        <taxon>Bacillati</taxon>
        <taxon>Bacillota</taxon>
        <taxon>Clostridia</taxon>
        <taxon>Eubacteriales</taxon>
        <taxon>Clostridiaceae</taxon>
        <taxon>Clostridium</taxon>
    </lineage>
</organism>
<comment type="caution">
    <text evidence="9">Lacks conserved residue(s) required for the propagation of feature annotation.</text>
</comment>
<dbReference type="KEGG" id="cfer:D4Z93_05850"/>
<dbReference type="RefSeq" id="WP_119971215.1">
    <property type="nucleotide sequence ID" value="NZ_CP032416.1"/>
</dbReference>
<comment type="cofactor">
    <cofactor evidence="9">
        <name>Mg(2+)</name>
        <dbReference type="ChEBI" id="CHEBI:18420"/>
    </cofactor>
    <cofactor evidence="9">
        <name>Mn(2+)</name>
        <dbReference type="ChEBI" id="CHEBI:29035"/>
    </cofactor>
</comment>
<dbReference type="UniPathway" id="UPA00056">
    <property type="reaction ID" value="UER00092"/>
</dbReference>
<dbReference type="HAMAP" id="MF_00183">
    <property type="entry name" value="DXP_reductoisom"/>
    <property type="match status" value="1"/>
</dbReference>
<dbReference type="EMBL" id="CP032416">
    <property type="protein sequence ID" value="AYD40064.1"/>
    <property type="molecule type" value="Genomic_DNA"/>
</dbReference>
<evidence type="ECO:0000256" key="6">
    <source>
        <dbReference type="ARBA" id="ARBA00023211"/>
    </source>
</evidence>
<dbReference type="GO" id="GO:0070402">
    <property type="term" value="F:NADPH binding"/>
    <property type="evidence" value="ECO:0007669"/>
    <property type="project" value="InterPro"/>
</dbReference>